<dbReference type="KEGG" id="acom:CEW83_10930"/>
<evidence type="ECO:0000313" key="3">
    <source>
        <dbReference type="EMBL" id="AWI75666.1"/>
    </source>
</evidence>
<dbReference type="SUPFAM" id="SSF54523">
    <property type="entry name" value="Pili subunits"/>
    <property type="match status" value="1"/>
</dbReference>
<keyword evidence="2" id="KW-1133">Transmembrane helix</keyword>
<keyword evidence="2" id="KW-0812">Transmembrane</keyword>
<accession>A0A2U8GRP7</accession>
<dbReference type="InterPro" id="IPR045584">
    <property type="entry name" value="Pilin-like"/>
</dbReference>
<dbReference type="InterPro" id="IPR012902">
    <property type="entry name" value="N_methyl_site"/>
</dbReference>
<organism evidence="3 4">
    <name type="scientific">Parazoarcus communis</name>
    <dbReference type="NCBI Taxonomy" id="41977"/>
    <lineage>
        <taxon>Bacteria</taxon>
        <taxon>Pseudomonadati</taxon>
        <taxon>Pseudomonadota</taxon>
        <taxon>Betaproteobacteria</taxon>
        <taxon>Rhodocyclales</taxon>
        <taxon>Zoogloeaceae</taxon>
        <taxon>Parazoarcus</taxon>
    </lineage>
</organism>
<keyword evidence="2" id="KW-0472">Membrane</keyword>
<gene>
    <name evidence="3" type="ORF">CEW83_10930</name>
</gene>
<proteinExistence type="predicted"/>
<dbReference type="RefSeq" id="WP_108949372.1">
    <property type="nucleotide sequence ID" value="NZ_CP022187.1"/>
</dbReference>
<dbReference type="EMBL" id="CP022187">
    <property type="protein sequence ID" value="AWI75666.1"/>
    <property type="molecule type" value="Genomic_DNA"/>
</dbReference>
<protein>
    <submittedName>
        <fullName evidence="3">Prepilin-type cleavage/methylation domain-containing protein</fullName>
    </submittedName>
</protein>
<dbReference type="NCBIfam" id="TIGR02532">
    <property type="entry name" value="IV_pilin_GFxxxE"/>
    <property type="match status" value="1"/>
</dbReference>
<evidence type="ECO:0000313" key="4">
    <source>
        <dbReference type="Proteomes" id="UP000244930"/>
    </source>
</evidence>
<dbReference type="AlphaFoldDB" id="A0A2U8GRP7"/>
<feature type="transmembrane region" description="Helical" evidence="2">
    <location>
        <begin position="7"/>
        <end position="28"/>
    </location>
</feature>
<sequence>MKARQTGFTLVEIAIVLVIIGLLMGGVLKGQELINSAKVKNLAQDFRTVPLYIYGYQDKFRALPGDDSRADTHVCAAGSTSCTTLGDGNGRIDGDWDAAVGSPQPESVLFWQHLRLANLASGPTLTTDPSFLPQNADGGRIGVQAGGAGAPLGVRGSHAMCSGGILGKYVVQLDTALDDGDPTTGSMRAGTGSGTTLTPVSTTNPLDEAVAYAVCLGF</sequence>
<evidence type="ECO:0000256" key="2">
    <source>
        <dbReference type="SAM" id="Phobius"/>
    </source>
</evidence>
<reference evidence="3 4" key="1">
    <citation type="submission" date="2017-06" db="EMBL/GenBank/DDBJ databases">
        <title>Azoarcus.</title>
        <authorList>
            <person name="Woo J.-H."/>
            <person name="Kim H.-S."/>
        </authorList>
    </citation>
    <scope>NUCLEOTIDE SEQUENCE [LARGE SCALE GENOMIC DNA]</scope>
    <source>
        <strain evidence="3 4">TSPY31</strain>
    </source>
</reference>
<dbReference type="Proteomes" id="UP000244930">
    <property type="component" value="Chromosome"/>
</dbReference>
<evidence type="ECO:0000256" key="1">
    <source>
        <dbReference type="SAM" id="MobiDB-lite"/>
    </source>
</evidence>
<keyword evidence="4" id="KW-1185">Reference proteome</keyword>
<dbReference type="PROSITE" id="PS00409">
    <property type="entry name" value="PROKAR_NTER_METHYL"/>
    <property type="match status" value="1"/>
</dbReference>
<dbReference type="Pfam" id="PF07963">
    <property type="entry name" value="N_methyl"/>
    <property type="match status" value="1"/>
</dbReference>
<feature type="region of interest" description="Disordered" evidence="1">
    <location>
        <begin position="181"/>
        <end position="200"/>
    </location>
</feature>
<name>A0A2U8GRP7_9RHOO</name>